<keyword evidence="4" id="KW-0539">Nucleus</keyword>
<dbReference type="PANTHER" id="PTHR10894">
    <property type="entry name" value="NUCLEOLAR PROTEIN 5 NUCLEOLAR PROTEIN NOP5 NOP58"/>
    <property type="match status" value="1"/>
</dbReference>
<evidence type="ECO:0000256" key="1">
    <source>
        <dbReference type="ARBA" id="ARBA00004604"/>
    </source>
</evidence>
<dbReference type="PROSITE" id="PS51358">
    <property type="entry name" value="NOP"/>
    <property type="match status" value="1"/>
</dbReference>
<evidence type="ECO:0000313" key="7">
    <source>
        <dbReference type="Proteomes" id="UP000054495"/>
    </source>
</evidence>
<dbReference type="InterPro" id="IPR002687">
    <property type="entry name" value="Nop_dom"/>
</dbReference>
<dbReference type="AlphaFoldDB" id="A0A0D6LX84"/>
<gene>
    <name evidence="6" type="ORF">ANCCEY_06199</name>
</gene>
<dbReference type="InterPro" id="IPR036070">
    <property type="entry name" value="Nop_dom_sf"/>
</dbReference>
<evidence type="ECO:0000256" key="4">
    <source>
        <dbReference type="ARBA" id="ARBA00023242"/>
    </source>
</evidence>
<dbReference type="GO" id="GO:0032040">
    <property type="term" value="C:small-subunit processome"/>
    <property type="evidence" value="ECO:0007669"/>
    <property type="project" value="InterPro"/>
</dbReference>
<reference evidence="6 7" key="1">
    <citation type="submission" date="2013-05" db="EMBL/GenBank/DDBJ databases">
        <title>Draft genome of the parasitic nematode Anyclostoma ceylanicum.</title>
        <authorList>
            <person name="Mitreva M."/>
        </authorList>
    </citation>
    <scope>NUCLEOTIDE SEQUENCE [LARGE SCALE GENOMIC DNA]</scope>
</reference>
<comment type="subcellular location">
    <subcellularLocation>
        <location evidence="1">Nucleus</location>
        <location evidence="1">Nucleolus</location>
    </subcellularLocation>
</comment>
<keyword evidence="7" id="KW-1185">Reference proteome</keyword>
<dbReference type="GO" id="GO:0030515">
    <property type="term" value="F:snoRNA binding"/>
    <property type="evidence" value="ECO:0007669"/>
    <property type="project" value="InterPro"/>
</dbReference>
<dbReference type="FunFam" id="1.10.246.90:FF:000005">
    <property type="entry name" value="Nucleolar protein 5, putative"/>
    <property type="match status" value="1"/>
</dbReference>
<dbReference type="PANTHER" id="PTHR10894:SF1">
    <property type="entry name" value="NUCLEOLAR PROTEIN 58"/>
    <property type="match status" value="1"/>
</dbReference>
<dbReference type="InterPro" id="IPR012974">
    <property type="entry name" value="NOP58/56_N"/>
</dbReference>
<proteinExistence type="inferred from homology"/>
<protein>
    <submittedName>
        <fullName evidence="6">SnoRNA binding domain protein</fullName>
    </submittedName>
</protein>
<dbReference type="GO" id="GO:0031428">
    <property type="term" value="C:box C/D methylation guide snoRNP complex"/>
    <property type="evidence" value="ECO:0007669"/>
    <property type="project" value="InterPro"/>
</dbReference>
<dbReference type="Proteomes" id="UP000054495">
    <property type="component" value="Unassembled WGS sequence"/>
</dbReference>
<evidence type="ECO:0000259" key="5">
    <source>
        <dbReference type="PROSITE" id="PS51358"/>
    </source>
</evidence>
<keyword evidence="3" id="KW-0690">Ribosome biogenesis</keyword>
<dbReference type="InterPro" id="IPR042239">
    <property type="entry name" value="Nop_C"/>
</dbReference>
<evidence type="ECO:0000256" key="2">
    <source>
        <dbReference type="ARBA" id="ARBA00009211"/>
    </source>
</evidence>
<evidence type="ECO:0000256" key="3">
    <source>
        <dbReference type="ARBA" id="ARBA00022517"/>
    </source>
</evidence>
<dbReference type="Pfam" id="PF08156">
    <property type="entry name" value="NOP5NT"/>
    <property type="match status" value="1"/>
</dbReference>
<dbReference type="Gene3D" id="1.10.246.90">
    <property type="entry name" value="Nop domain"/>
    <property type="match status" value="1"/>
</dbReference>
<dbReference type="EMBL" id="KE124931">
    <property type="protein sequence ID" value="EPB74716.1"/>
    <property type="molecule type" value="Genomic_DNA"/>
</dbReference>
<dbReference type="SUPFAM" id="SSF89124">
    <property type="entry name" value="Nop domain"/>
    <property type="match status" value="1"/>
</dbReference>
<accession>A0A0D6LX84</accession>
<comment type="similarity">
    <text evidence="2">Belongs to the NOP5/NOP56 family.</text>
</comment>
<sequence length="353" mass="39172">MKKENKMVKMLVLFETPAGYAMFKLQNEKKLKNVDNIYDEFSTAEKAQENLQLVAFKKFKSTADAVECTSSLHEGKMNKTLKKLLKGKVDENEQLAVGDAKLGNLIKAILIKSFAGSLTLHLVECSEHKAQLFDYLKNRMTALAPNLTCLLGELVGARLISHAGSLVSLAKAPASTVQILGAEKALFRALKTKKDTPKYGLIYHAQLITQAPAKLKGKMARKLAAKCALATRIDALADESKGAEVGMECRAGLEAVLRGEQERGPKKISGTSHKHEKYHFKSETFEYDEANDVPKKPVKRKFDDDEAEPTTKRAKIKLETDLSTRVVEVGQHTFRLTDVECYKDNVISEAKMV</sequence>
<dbReference type="Pfam" id="PF01798">
    <property type="entry name" value="Nop"/>
    <property type="match status" value="1"/>
</dbReference>
<evidence type="ECO:0000313" key="6">
    <source>
        <dbReference type="EMBL" id="EPB74716.1"/>
    </source>
</evidence>
<name>A0A0D6LX84_9BILA</name>
<feature type="domain" description="Nop" evidence="5">
    <location>
        <begin position="143"/>
        <end position="262"/>
    </location>
</feature>
<dbReference type="InterPro" id="IPR045056">
    <property type="entry name" value="Nop56/Nop58"/>
</dbReference>
<organism evidence="6 7">
    <name type="scientific">Ancylostoma ceylanicum</name>
    <dbReference type="NCBI Taxonomy" id="53326"/>
    <lineage>
        <taxon>Eukaryota</taxon>
        <taxon>Metazoa</taxon>
        <taxon>Ecdysozoa</taxon>
        <taxon>Nematoda</taxon>
        <taxon>Chromadorea</taxon>
        <taxon>Rhabditida</taxon>
        <taxon>Rhabditina</taxon>
        <taxon>Rhabditomorpha</taxon>
        <taxon>Strongyloidea</taxon>
        <taxon>Ancylostomatidae</taxon>
        <taxon>Ancylostomatinae</taxon>
        <taxon>Ancylostoma</taxon>
    </lineage>
</organism>
<dbReference type="GO" id="GO:0042254">
    <property type="term" value="P:ribosome biogenesis"/>
    <property type="evidence" value="ECO:0007669"/>
    <property type="project" value="UniProtKB-KW"/>
</dbReference>